<accession>A0A9X0CER2</accession>
<evidence type="ECO:0000313" key="1">
    <source>
        <dbReference type="EMBL" id="KAJ7326027.1"/>
    </source>
</evidence>
<dbReference type="EMBL" id="MU827805">
    <property type="protein sequence ID" value="KAJ7326027.1"/>
    <property type="molecule type" value="Genomic_DNA"/>
</dbReference>
<organism evidence="1 2">
    <name type="scientific">Desmophyllum pertusum</name>
    <dbReference type="NCBI Taxonomy" id="174260"/>
    <lineage>
        <taxon>Eukaryota</taxon>
        <taxon>Metazoa</taxon>
        <taxon>Cnidaria</taxon>
        <taxon>Anthozoa</taxon>
        <taxon>Hexacorallia</taxon>
        <taxon>Scleractinia</taxon>
        <taxon>Caryophylliina</taxon>
        <taxon>Caryophylliidae</taxon>
        <taxon>Desmophyllum</taxon>
    </lineage>
</organism>
<dbReference type="AlphaFoldDB" id="A0A9X0CER2"/>
<name>A0A9X0CER2_9CNID</name>
<comment type="caution">
    <text evidence="1">The sequence shown here is derived from an EMBL/GenBank/DDBJ whole genome shotgun (WGS) entry which is preliminary data.</text>
</comment>
<protein>
    <submittedName>
        <fullName evidence="1">Uncharacterized protein</fullName>
    </submittedName>
</protein>
<dbReference type="Proteomes" id="UP001163046">
    <property type="component" value="Unassembled WGS sequence"/>
</dbReference>
<reference evidence="1" key="1">
    <citation type="submission" date="2023-01" db="EMBL/GenBank/DDBJ databases">
        <title>Genome assembly of the deep-sea coral Lophelia pertusa.</title>
        <authorList>
            <person name="Herrera S."/>
            <person name="Cordes E."/>
        </authorList>
    </citation>
    <scope>NUCLEOTIDE SEQUENCE</scope>
    <source>
        <strain evidence="1">USNM1676648</strain>
        <tissue evidence="1">Polyp</tissue>
    </source>
</reference>
<sequence>MAGKKYSWTDQGKKKAVLERAIAKMRSRMLSSQGTVGRRQVRACHCPIWAMRLALGRGTGNEAHLKVASSKEKKALDVTV</sequence>
<gene>
    <name evidence="1" type="ORF">OS493_028750</name>
</gene>
<evidence type="ECO:0000313" key="2">
    <source>
        <dbReference type="Proteomes" id="UP001163046"/>
    </source>
</evidence>
<proteinExistence type="predicted"/>
<keyword evidence="2" id="KW-1185">Reference proteome</keyword>